<sequence>MSPDPASAGGPPVPSGLSSAAAQAEAQAEAQGRPNVARMYDYFLGGCHNFAPDRAAADRVLEILPETRVAAQANRHFLHRAVRHAAQRGIRQFLDIGAGLPTQGNVHEIVRAVDPGARVVYVDNDEVAVAYAGELLTETDGVVVVRGDLRRPDELLAHPAVRATLDLTAPVAVLLAAVLHFVPDTDDPYGAVAGLRDACAPGSHLVLSHLTVDDVPPDMVQQGEAIYRSSSAPLVPRTHADTLRFFTGYDLVEPGLVWLADWRPDHGAHPVVSHSYGAVGIRR</sequence>
<organism evidence="2 3">
    <name type="scientific">Micromonospora yangpuensis</name>
    <dbReference type="NCBI Taxonomy" id="683228"/>
    <lineage>
        <taxon>Bacteria</taxon>
        <taxon>Bacillati</taxon>
        <taxon>Actinomycetota</taxon>
        <taxon>Actinomycetes</taxon>
        <taxon>Micromonosporales</taxon>
        <taxon>Micromonosporaceae</taxon>
        <taxon>Micromonospora</taxon>
    </lineage>
</organism>
<dbReference type="Gene3D" id="3.40.50.150">
    <property type="entry name" value="Vaccinia Virus protein VP39"/>
    <property type="match status" value="1"/>
</dbReference>
<protein>
    <submittedName>
        <fullName evidence="2">S-adenosyl methyltransferase</fullName>
    </submittedName>
</protein>
<dbReference type="PIRSF" id="PIRSF017393">
    <property type="entry name" value="MTase_SAV2177"/>
    <property type="match status" value="1"/>
</dbReference>
<accession>A0A1C6TYZ2</accession>
<dbReference type="GO" id="GO:0032259">
    <property type="term" value="P:methylation"/>
    <property type="evidence" value="ECO:0007669"/>
    <property type="project" value="UniProtKB-KW"/>
</dbReference>
<keyword evidence="3" id="KW-1185">Reference proteome</keyword>
<keyword evidence="2" id="KW-0489">Methyltransferase</keyword>
<dbReference type="AlphaFoldDB" id="A0A1C6TYZ2"/>
<dbReference type="Pfam" id="PF04672">
    <property type="entry name" value="Methyltransf_19"/>
    <property type="match status" value="1"/>
</dbReference>
<dbReference type="EMBL" id="FMIA01000002">
    <property type="protein sequence ID" value="SCL46841.1"/>
    <property type="molecule type" value="Genomic_DNA"/>
</dbReference>
<dbReference type="SUPFAM" id="SSF53335">
    <property type="entry name" value="S-adenosyl-L-methionine-dependent methyltransferases"/>
    <property type="match status" value="1"/>
</dbReference>
<evidence type="ECO:0000313" key="2">
    <source>
        <dbReference type="EMBL" id="SCL46841.1"/>
    </source>
</evidence>
<reference evidence="2 3" key="1">
    <citation type="submission" date="2016-06" db="EMBL/GenBank/DDBJ databases">
        <authorList>
            <person name="Kjaerup R.B."/>
            <person name="Dalgaard T.S."/>
            <person name="Juul-Madsen H.R."/>
        </authorList>
    </citation>
    <scope>NUCLEOTIDE SEQUENCE [LARGE SCALE GENOMIC DNA]</scope>
    <source>
        <strain evidence="2 3">DSM 45577</strain>
    </source>
</reference>
<evidence type="ECO:0000313" key="3">
    <source>
        <dbReference type="Proteomes" id="UP000198937"/>
    </source>
</evidence>
<dbReference type="Proteomes" id="UP000198937">
    <property type="component" value="Unassembled WGS sequence"/>
</dbReference>
<dbReference type="GO" id="GO:0008168">
    <property type="term" value="F:methyltransferase activity"/>
    <property type="evidence" value="ECO:0007669"/>
    <property type="project" value="UniProtKB-KW"/>
</dbReference>
<name>A0A1C6TYZ2_9ACTN</name>
<gene>
    <name evidence="2" type="ORF">GA0070617_0403</name>
</gene>
<dbReference type="STRING" id="683228.GA0070617_0403"/>
<keyword evidence="2" id="KW-0808">Transferase</keyword>
<dbReference type="InterPro" id="IPR029063">
    <property type="entry name" value="SAM-dependent_MTases_sf"/>
</dbReference>
<evidence type="ECO:0000256" key="1">
    <source>
        <dbReference type="SAM" id="MobiDB-lite"/>
    </source>
</evidence>
<proteinExistence type="predicted"/>
<dbReference type="InterPro" id="IPR006764">
    <property type="entry name" value="SAM_dep_MeTrfase_SAV2177_type"/>
</dbReference>
<feature type="region of interest" description="Disordered" evidence="1">
    <location>
        <begin position="1"/>
        <end position="30"/>
    </location>
</feature>